<evidence type="ECO:0000313" key="3">
    <source>
        <dbReference type="Proteomes" id="UP000321617"/>
    </source>
</evidence>
<dbReference type="EMBL" id="VLLL01000001">
    <property type="protein sequence ID" value="TWJ17150.1"/>
    <property type="molecule type" value="Genomic_DNA"/>
</dbReference>
<keyword evidence="1" id="KW-1133">Transmembrane helix</keyword>
<dbReference type="InterPro" id="IPR010640">
    <property type="entry name" value="Low_temperature_requirement_A"/>
</dbReference>
<feature type="transmembrane region" description="Helical" evidence="1">
    <location>
        <begin position="196"/>
        <end position="215"/>
    </location>
</feature>
<gene>
    <name evidence="2" type="ORF">LX16_0066</name>
</gene>
<protein>
    <submittedName>
        <fullName evidence="2">Low temperature requirement protein LtrA</fullName>
    </submittedName>
</protein>
<dbReference type="Proteomes" id="UP000321617">
    <property type="component" value="Unassembled WGS sequence"/>
</dbReference>
<evidence type="ECO:0000256" key="1">
    <source>
        <dbReference type="SAM" id="Phobius"/>
    </source>
</evidence>
<keyword evidence="1" id="KW-0472">Membrane</keyword>
<sequence>MRIPSPRWFRERVEPVPDTASMPVSTLELFFDLVFVFTVTRLTHVLGHDYGAGALQTILMFGVIWWMYAGYAWLTNAVPARRPLRRVLLLVGMAGWLTTGLAVPDAFHGSGGWFALGMAVVVTVHGVMYLQSTRRFLPIFAANLLSVGALAVAAAVTGPARYALWAVAVAVMWLSPLVSGQRGFRLHAGHIAERHGLVVIVALGESLLAIGLVAADLPMGGHVVSVAVLGLAIAASLWWYYFARDAEPGETALTGETDQVRRARKVLGGYFYAHVPILLGIVTMAAAVSASIGHLTTPLGHGAEYALAAGPALFLLGTVWFRAVMGLPGRPGRILTAVVLAATVPLGAVAAGWQLVAVLAVLTAGLALERPSGR</sequence>
<keyword evidence="3" id="KW-1185">Reference proteome</keyword>
<proteinExistence type="predicted"/>
<evidence type="ECO:0000313" key="2">
    <source>
        <dbReference type="EMBL" id="TWJ17150.1"/>
    </source>
</evidence>
<feature type="transmembrane region" description="Helical" evidence="1">
    <location>
        <begin position="335"/>
        <end position="368"/>
    </location>
</feature>
<feature type="transmembrane region" description="Helical" evidence="1">
    <location>
        <begin position="113"/>
        <end position="130"/>
    </location>
</feature>
<feature type="transmembrane region" description="Helical" evidence="1">
    <location>
        <begin position="87"/>
        <end position="107"/>
    </location>
</feature>
<feature type="transmembrane region" description="Helical" evidence="1">
    <location>
        <begin position="137"/>
        <end position="156"/>
    </location>
</feature>
<dbReference type="PANTHER" id="PTHR36840">
    <property type="entry name" value="BLL5714 PROTEIN"/>
    <property type="match status" value="1"/>
</dbReference>
<feature type="transmembrane region" description="Helical" evidence="1">
    <location>
        <begin position="162"/>
        <end position="184"/>
    </location>
</feature>
<keyword evidence="1" id="KW-0812">Transmembrane</keyword>
<accession>A0A562VH04</accession>
<feature type="transmembrane region" description="Helical" evidence="1">
    <location>
        <begin position="221"/>
        <end position="241"/>
    </location>
</feature>
<feature type="transmembrane region" description="Helical" evidence="1">
    <location>
        <begin position="53"/>
        <end position="75"/>
    </location>
</feature>
<dbReference type="PANTHER" id="PTHR36840:SF1">
    <property type="entry name" value="BLL5714 PROTEIN"/>
    <property type="match status" value="1"/>
</dbReference>
<feature type="transmembrane region" description="Helical" evidence="1">
    <location>
        <begin position="271"/>
        <end position="293"/>
    </location>
</feature>
<feature type="transmembrane region" description="Helical" evidence="1">
    <location>
        <begin position="305"/>
        <end position="323"/>
    </location>
</feature>
<feature type="transmembrane region" description="Helical" evidence="1">
    <location>
        <begin position="29"/>
        <end position="47"/>
    </location>
</feature>
<reference evidence="2 3" key="1">
    <citation type="journal article" date="2013" name="Stand. Genomic Sci.">
        <title>Genomic Encyclopedia of Type Strains, Phase I: The one thousand microbial genomes (KMG-I) project.</title>
        <authorList>
            <person name="Kyrpides N.C."/>
            <person name="Woyke T."/>
            <person name="Eisen J.A."/>
            <person name="Garrity G."/>
            <person name="Lilburn T.G."/>
            <person name="Beck B.J."/>
            <person name="Whitman W.B."/>
            <person name="Hugenholtz P."/>
            <person name="Klenk H.P."/>
        </authorList>
    </citation>
    <scope>NUCLEOTIDE SEQUENCE [LARGE SCALE GENOMIC DNA]</scope>
    <source>
        <strain evidence="2 3">DSM 45044</strain>
    </source>
</reference>
<organism evidence="2 3">
    <name type="scientific">Stackebrandtia albiflava</name>
    <dbReference type="NCBI Taxonomy" id="406432"/>
    <lineage>
        <taxon>Bacteria</taxon>
        <taxon>Bacillati</taxon>
        <taxon>Actinomycetota</taxon>
        <taxon>Actinomycetes</taxon>
        <taxon>Glycomycetales</taxon>
        <taxon>Glycomycetaceae</taxon>
        <taxon>Stackebrandtia</taxon>
    </lineage>
</organism>
<name>A0A562VH04_9ACTN</name>
<comment type="caution">
    <text evidence="2">The sequence shown here is derived from an EMBL/GenBank/DDBJ whole genome shotgun (WGS) entry which is preliminary data.</text>
</comment>
<dbReference type="AlphaFoldDB" id="A0A562VH04"/>
<dbReference type="Pfam" id="PF06772">
    <property type="entry name" value="LtrA"/>
    <property type="match status" value="1"/>
</dbReference>